<dbReference type="OrthoDB" id="7341446at2"/>
<proteinExistence type="inferred from homology"/>
<evidence type="ECO:0000256" key="5">
    <source>
        <dbReference type="ARBA" id="ARBA00022692"/>
    </source>
</evidence>
<keyword evidence="7 9" id="KW-1133">Transmembrane helix</keyword>
<evidence type="ECO:0000256" key="4">
    <source>
        <dbReference type="ARBA" id="ARBA00022475"/>
    </source>
</evidence>
<keyword evidence="6" id="KW-0029">Amino-acid transport</keyword>
<dbReference type="PANTHER" id="PTHR30614:SF0">
    <property type="entry name" value="L-CYSTINE TRANSPORT SYSTEM PERMEASE PROTEIN TCYL"/>
    <property type="match status" value="1"/>
</dbReference>
<feature type="transmembrane region" description="Helical" evidence="9">
    <location>
        <begin position="20"/>
        <end position="44"/>
    </location>
</feature>
<sequence length="224" mass="24491">MNYHFQWTPVWRAFPDLLPGLIMTVQLTLLSFALGALIAFVLAWGKSSSNKSAKAVCVTWIEIARNTPCLFQIYMAYFGLGAIGVDVNSFYAVLGAITFNTAGYLAEVIRGGIDGVDPRQYRAGAALGMNRWQTFSRIILPQLVPLILPGAGNQLIWSLLNTSLGMVVGLQELTGATYTAQSLTFRSFEFFIATAIVYYALAKLVTLALYGAARLYGGKRRVQA</sequence>
<dbReference type="NCBIfam" id="TIGR01726">
    <property type="entry name" value="HEQRo_perm_3TM"/>
    <property type="match status" value="1"/>
</dbReference>
<dbReference type="EMBL" id="MUJK01000003">
    <property type="protein sequence ID" value="POF42444.1"/>
    <property type="molecule type" value="Genomic_DNA"/>
</dbReference>
<dbReference type="CDD" id="cd06261">
    <property type="entry name" value="TM_PBP2"/>
    <property type="match status" value="1"/>
</dbReference>
<evidence type="ECO:0000256" key="3">
    <source>
        <dbReference type="ARBA" id="ARBA00022448"/>
    </source>
</evidence>
<dbReference type="Pfam" id="PF00528">
    <property type="entry name" value="BPD_transp_1"/>
    <property type="match status" value="1"/>
</dbReference>
<keyword evidence="5 9" id="KW-0812">Transmembrane</keyword>
<comment type="subcellular location">
    <subcellularLocation>
        <location evidence="1">Cell inner membrane</location>
        <topology evidence="1">Multi-pass membrane protein</topology>
    </subcellularLocation>
    <subcellularLocation>
        <location evidence="9">Cell membrane</location>
        <topology evidence="9">Multi-pass membrane protein</topology>
    </subcellularLocation>
</comment>
<dbReference type="InterPro" id="IPR043429">
    <property type="entry name" value="ArtM/GltK/GlnP/TcyL/YhdX-like"/>
</dbReference>
<evidence type="ECO:0000256" key="8">
    <source>
        <dbReference type="ARBA" id="ARBA00023136"/>
    </source>
</evidence>
<evidence type="ECO:0000313" key="12">
    <source>
        <dbReference type="Proteomes" id="UP000237440"/>
    </source>
</evidence>
<evidence type="ECO:0000256" key="6">
    <source>
        <dbReference type="ARBA" id="ARBA00022970"/>
    </source>
</evidence>
<comment type="caution">
    <text evidence="11">The sequence shown here is derived from an EMBL/GenBank/DDBJ whole genome shotgun (WGS) entry which is preliminary data.</text>
</comment>
<dbReference type="PANTHER" id="PTHR30614">
    <property type="entry name" value="MEMBRANE COMPONENT OF AMINO ACID ABC TRANSPORTER"/>
    <property type="match status" value="1"/>
</dbReference>
<protein>
    <submittedName>
        <fullName evidence="11">ABC transporter permease</fullName>
    </submittedName>
</protein>
<evidence type="ECO:0000256" key="7">
    <source>
        <dbReference type="ARBA" id="ARBA00022989"/>
    </source>
</evidence>
<feature type="transmembrane region" description="Helical" evidence="9">
    <location>
        <begin position="190"/>
        <end position="213"/>
    </location>
</feature>
<keyword evidence="8 9" id="KW-0472">Membrane</keyword>
<dbReference type="InterPro" id="IPR035906">
    <property type="entry name" value="MetI-like_sf"/>
</dbReference>
<dbReference type="GO" id="GO:0043190">
    <property type="term" value="C:ATP-binding cassette (ABC) transporter complex"/>
    <property type="evidence" value="ECO:0007669"/>
    <property type="project" value="InterPro"/>
</dbReference>
<evidence type="ECO:0000256" key="2">
    <source>
        <dbReference type="ARBA" id="ARBA00010072"/>
    </source>
</evidence>
<name>A0A2S3VR67_9PSED</name>
<dbReference type="PROSITE" id="PS50928">
    <property type="entry name" value="ABC_TM1"/>
    <property type="match status" value="1"/>
</dbReference>
<keyword evidence="3 9" id="KW-0813">Transport</keyword>
<keyword evidence="12" id="KW-1185">Reference proteome</keyword>
<dbReference type="Proteomes" id="UP000237440">
    <property type="component" value="Unassembled WGS sequence"/>
</dbReference>
<dbReference type="Gene3D" id="1.10.3720.10">
    <property type="entry name" value="MetI-like"/>
    <property type="match status" value="1"/>
</dbReference>
<gene>
    <name evidence="11" type="ORF">B0D71_13590</name>
</gene>
<keyword evidence="4" id="KW-1003">Cell membrane</keyword>
<evidence type="ECO:0000256" key="9">
    <source>
        <dbReference type="RuleBase" id="RU363032"/>
    </source>
</evidence>
<dbReference type="SUPFAM" id="SSF161098">
    <property type="entry name" value="MetI-like"/>
    <property type="match status" value="1"/>
</dbReference>
<dbReference type="InterPro" id="IPR010065">
    <property type="entry name" value="AA_ABC_transptr_permease_3TM"/>
</dbReference>
<feature type="domain" description="ABC transmembrane type-1" evidence="10">
    <location>
        <begin position="17"/>
        <end position="209"/>
    </location>
</feature>
<reference evidence="12" key="1">
    <citation type="submission" date="2017-02" db="EMBL/GenBank/DDBJ databases">
        <authorList>
            <person name="Furmanczyk E.M."/>
        </authorList>
    </citation>
    <scope>NUCLEOTIDE SEQUENCE [LARGE SCALE GENOMIC DNA]</scope>
    <source>
        <strain evidence="12">AP3_22</strain>
    </source>
</reference>
<dbReference type="InterPro" id="IPR000515">
    <property type="entry name" value="MetI-like"/>
</dbReference>
<comment type="similarity">
    <text evidence="2">Belongs to the binding-protein-dependent transport system permease family. HisMQ subfamily.</text>
</comment>
<evidence type="ECO:0000256" key="1">
    <source>
        <dbReference type="ARBA" id="ARBA00004429"/>
    </source>
</evidence>
<dbReference type="AlphaFoldDB" id="A0A2S3VR67"/>
<evidence type="ECO:0000313" key="11">
    <source>
        <dbReference type="EMBL" id="POF42444.1"/>
    </source>
</evidence>
<evidence type="ECO:0000259" key="10">
    <source>
        <dbReference type="PROSITE" id="PS50928"/>
    </source>
</evidence>
<accession>A0A2S3VR67</accession>
<dbReference type="RefSeq" id="WP_103395235.1">
    <property type="nucleotide sequence ID" value="NZ_MUJK01000003.1"/>
</dbReference>
<feature type="transmembrane region" description="Helical" evidence="9">
    <location>
        <begin position="138"/>
        <end position="160"/>
    </location>
</feature>
<dbReference type="GO" id="GO:0015184">
    <property type="term" value="F:L-cystine transmembrane transporter activity"/>
    <property type="evidence" value="ECO:0007669"/>
    <property type="project" value="TreeGrafter"/>
</dbReference>
<organism evidence="11 12">
    <name type="scientific">Pseudomonas laurylsulfativorans</name>
    <dbReference type="NCBI Taxonomy" id="1943631"/>
    <lineage>
        <taxon>Bacteria</taxon>
        <taxon>Pseudomonadati</taxon>
        <taxon>Pseudomonadota</taxon>
        <taxon>Gammaproteobacteria</taxon>
        <taxon>Pseudomonadales</taxon>
        <taxon>Pseudomonadaceae</taxon>
        <taxon>Pseudomonas</taxon>
    </lineage>
</organism>